<sequence length="151" mass="17104">MEGRRGAEASRRAFRGVEEDVKATGTVGVRKKRRCEEEKQEAEDVSRRQVATKNAKHRACHKTECGAESKAPEKRWLTQVSAHTLQLMQMVQVRKAPYSIIHTVNVTYSTTYLESNVLAIQCYDYSVALHSSGGRNGLVKGFLMWLLTKYL</sequence>
<feature type="compositionally biased region" description="Basic and acidic residues" evidence="1">
    <location>
        <begin position="34"/>
        <end position="47"/>
    </location>
</feature>
<keyword evidence="3" id="KW-1185">Reference proteome</keyword>
<feature type="region of interest" description="Disordered" evidence="1">
    <location>
        <begin position="23"/>
        <end position="66"/>
    </location>
</feature>
<dbReference type="Proteomes" id="UP000193067">
    <property type="component" value="Unassembled WGS sequence"/>
</dbReference>
<protein>
    <submittedName>
        <fullName evidence="2">Uncharacterized protein</fullName>
    </submittedName>
</protein>
<evidence type="ECO:0000256" key="1">
    <source>
        <dbReference type="SAM" id="MobiDB-lite"/>
    </source>
</evidence>
<reference evidence="2 3" key="1">
    <citation type="journal article" date="2015" name="Biotechnol. Biofuels">
        <title>Enhanced degradation of softwood versus hardwood by the white-rot fungus Pycnoporus coccineus.</title>
        <authorList>
            <person name="Couturier M."/>
            <person name="Navarro D."/>
            <person name="Chevret D."/>
            <person name="Henrissat B."/>
            <person name="Piumi F."/>
            <person name="Ruiz-Duenas F.J."/>
            <person name="Martinez A.T."/>
            <person name="Grigoriev I.V."/>
            <person name="Riley R."/>
            <person name="Lipzen A."/>
            <person name="Berrin J.G."/>
            <person name="Master E.R."/>
            <person name="Rosso M.N."/>
        </authorList>
    </citation>
    <scope>NUCLEOTIDE SEQUENCE [LARGE SCALE GENOMIC DNA]</scope>
    <source>
        <strain evidence="2 3">BRFM310</strain>
    </source>
</reference>
<evidence type="ECO:0000313" key="3">
    <source>
        <dbReference type="Proteomes" id="UP000193067"/>
    </source>
</evidence>
<organism evidence="2 3">
    <name type="scientific">Trametes coccinea (strain BRFM310)</name>
    <name type="common">Pycnoporus coccineus</name>
    <dbReference type="NCBI Taxonomy" id="1353009"/>
    <lineage>
        <taxon>Eukaryota</taxon>
        <taxon>Fungi</taxon>
        <taxon>Dikarya</taxon>
        <taxon>Basidiomycota</taxon>
        <taxon>Agaricomycotina</taxon>
        <taxon>Agaricomycetes</taxon>
        <taxon>Polyporales</taxon>
        <taxon>Polyporaceae</taxon>
        <taxon>Trametes</taxon>
    </lineage>
</organism>
<evidence type="ECO:0000313" key="2">
    <source>
        <dbReference type="EMBL" id="OSC97855.1"/>
    </source>
</evidence>
<proteinExistence type="predicted"/>
<dbReference type="EMBL" id="KZ084145">
    <property type="protein sequence ID" value="OSC97855.1"/>
    <property type="molecule type" value="Genomic_DNA"/>
</dbReference>
<name>A0A1Y2I9P8_TRAC3</name>
<accession>A0A1Y2I9P8</accession>
<gene>
    <name evidence="2" type="ORF">PYCCODRAFT_1428187</name>
</gene>
<dbReference type="AlphaFoldDB" id="A0A1Y2I9P8"/>